<dbReference type="RefSeq" id="WP_254268519.1">
    <property type="nucleotide sequence ID" value="NZ_CP100400.1"/>
</dbReference>
<keyword evidence="6" id="KW-1185">Reference proteome</keyword>
<feature type="compositionally biased region" description="Low complexity" evidence="2">
    <location>
        <begin position="404"/>
        <end position="425"/>
    </location>
</feature>
<dbReference type="Proteomes" id="UP001595945">
    <property type="component" value="Unassembled WGS sequence"/>
</dbReference>
<dbReference type="NCBIfam" id="NF045517">
    <property type="entry name" value="halo_surf_dom"/>
    <property type="match status" value="1"/>
</dbReference>
<keyword evidence="1" id="KW-0732">Signal</keyword>
<dbReference type="AlphaFoldDB" id="A0ABD5Q5E6"/>
<evidence type="ECO:0000256" key="2">
    <source>
        <dbReference type="SAM" id="MobiDB-lite"/>
    </source>
</evidence>
<evidence type="ECO:0000259" key="4">
    <source>
        <dbReference type="Pfam" id="PF25162"/>
    </source>
</evidence>
<feature type="domain" description="DUF7827" evidence="4">
    <location>
        <begin position="33"/>
        <end position="138"/>
    </location>
</feature>
<dbReference type="EMBL" id="JBHSHT010000002">
    <property type="protein sequence ID" value="MFC4825853.1"/>
    <property type="molecule type" value="Genomic_DNA"/>
</dbReference>
<dbReference type="GO" id="GO:0030115">
    <property type="term" value="C:S-layer"/>
    <property type="evidence" value="ECO:0007669"/>
    <property type="project" value="UniProtKB-SubCell"/>
</dbReference>
<accession>A0ABD5Q5E6</accession>
<evidence type="ECO:0000256" key="3">
    <source>
        <dbReference type="SAM" id="Phobius"/>
    </source>
</evidence>
<keyword evidence="3" id="KW-0472">Membrane</keyword>
<comment type="caution">
    <text evidence="5">The sequence shown here is derived from an EMBL/GenBank/DDBJ whole genome shotgun (WGS) entry which is preliminary data.</text>
</comment>
<feature type="transmembrane region" description="Helical" evidence="3">
    <location>
        <begin position="461"/>
        <end position="481"/>
    </location>
</feature>
<sequence length="484" mass="51878">MSARPPKYRPVAVVTLLLAAAVAPSLGAGSAAATAESSASFEKTVVYEQRGDVANITIETSQSATVNLGSAEDSFWMQLRVGKGTTRLRLNTYKAGESTKYPLSEMVWAAKGSIQSRVLRTAPIDAPLDTAEYQMNVTIQGQERALGTFVVEERSTNGVTARIAPRQVSMAERNSRAALQEVSVPPWNESVAHDDWLLVHVDATGVRGALKRPRLDGDGEAALRVDFTQTNPPMNGDGNEFTGASVERLVTGNDHEGFYLVVDTGDEGIEPGDRYRVSFVVPAKSPLAEKRQNVSTEFRVAERRVNVARNGPGEKVIVENETTITGKTTLTPGTTINISARDTGTDPFLYPRTVTVGKDRTFRTTFDFSELEPGRNFEIRLVDQKRTIRAMVAKKETTTPPPTTTTTTTTTVTTTVTTTPTTTTTAEGLTQAAMRGTERPLSQQAERESADEGDSGGLVPVPGFGAATGVVAALAAALLAARRS</sequence>
<reference evidence="5 6" key="1">
    <citation type="journal article" date="2019" name="Int. J. Syst. Evol. Microbiol.">
        <title>The Global Catalogue of Microorganisms (GCM) 10K type strain sequencing project: providing services to taxonomists for standard genome sequencing and annotation.</title>
        <authorList>
            <consortium name="The Broad Institute Genomics Platform"/>
            <consortium name="The Broad Institute Genome Sequencing Center for Infectious Disease"/>
            <person name="Wu L."/>
            <person name="Ma J."/>
        </authorList>
    </citation>
    <scope>NUCLEOTIDE SEQUENCE [LARGE SCALE GENOMIC DNA]</scope>
    <source>
        <strain evidence="5 6">XZYJ18</strain>
    </source>
</reference>
<gene>
    <name evidence="5" type="ORF">ACFO9K_16480</name>
</gene>
<dbReference type="GO" id="GO:0005886">
    <property type="term" value="C:plasma membrane"/>
    <property type="evidence" value="ECO:0007669"/>
    <property type="project" value="UniProtKB-SubCell"/>
</dbReference>
<dbReference type="Pfam" id="PF25162">
    <property type="entry name" value="DUF7827"/>
    <property type="match status" value="1"/>
</dbReference>
<organism evidence="5 6">
    <name type="scientific">Halorussus aquaticus</name>
    <dbReference type="NCBI Taxonomy" id="2953748"/>
    <lineage>
        <taxon>Archaea</taxon>
        <taxon>Methanobacteriati</taxon>
        <taxon>Methanobacteriota</taxon>
        <taxon>Stenosarchaea group</taxon>
        <taxon>Halobacteria</taxon>
        <taxon>Halobacteriales</taxon>
        <taxon>Haladaptataceae</taxon>
        <taxon>Halorussus</taxon>
    </lineage>
</organism>
<dbReference type="NCBIfam" id="TIGR04126">
    <property type="entry name" value="PGF_CTERM"/>
    <property type="match status" value="1"/>
</dbReference>
<keyword evidence="3" id="KW-0812">Transmembrane</keyword>
<keyword evidence="3" id="KW-1133">Transmembrane helix</keyword>
<evidence type="ECO:0000313" key="5">
    <source>
        <dbReference type="EMBL" id="MFC4825853.1"/>
    </source>
</evidence>
<evidence type="ECO:0000313" key="6">
    <source>
        <dbReference type="Proteomes" id="UP001595945"/>
    </source>
</evidence>
<name>A0ABD5Q5E6_9EURY</name>
<protein>
    <submittedName>
        <fullName evidence="5">BGTF surface domain-containing protein</fullName>
    </submittedName>
</protein>
<feature type="region of interest" description="Disordered" evidence="2">
    <location>
        <begin position="397"/>
        <end position="457"/>
    </location>
</feature>
<proteinExistence type="predicted"/>
<dbReference type="InterPro" id="IPR026371">
    <property type="entry name" value="PGF_CTERM"/>
</dbReference>
<dbReference type="InterPro" id="IPR057149">
    <property type="entry name" value="DUF7827"/>
</dbReference>
<evidence type="ECO:0000256" key="1">
    <source>
        <dbReference type="ARBA" id="ARBA00022729"/>
    </source>
</evidence>
<dbReference type="GeneID" id="73043419"/>